<dbReference type="STRING" id="121845.A0A1S3DSK7"/>
<dbReference type="Proteomes" id="UP000079169">
    <property type="component" value="Unplaced"/>
</dbReference>
<keyword evidence="4 7" id="KW-0256">Endoplasmic reticulum</keyword>
<protein>
    <recommendedName>
        <fullName evidence="7">Derlin</fullName>
    </recommendedName>
</protein>
<evidence type="ECO:0000256" key="3">
    <source>
        <dbReference type="ARBA" id="ARBA00022692"/>
    </source>
</evidence>
<dbReference type="GO" id="GO:0005789">
    <property type="term" value="C:endoplasmic reticulum membrane"/>
    <property type="evidence" value="ECO:0007669"/>
    <property type="project" value="UniProtKB-SubCell"/>
</dbReference>
<organism evidence="9 10">
    <name type="scientific">Diaphorina citri</name>
    <name type="common">Asian citrus psyllid</name>
    <dbReference type="NCBI Taxonomy" id="121845"/>
    <lineage>
        <taxon>Eukaryota</taxon>
        <taxon>Metazoa</taxon>
        <taxon>Ecdysozoa</taxon>
        <taxon>Arthropoda</taxon>
        <taxon>Hexapoda</taxon>
        <taxon>Insecta</taxon>
        <taxon>Pterygota</taxon>
        <taxon>Neoptera</taxon>
        <taxon>Paraneoptera</taxon>
        <taxon>Hemiptera</taxon>
        <taxon>Sternorrhyncha</taxon>
        <taxon>Psylloidea</taxon>
        <taxon>Psyllidae</taxon>
        <taxon>Diaphorininae</taxon>
        <taxon>Diaphorina</taxon>
    </lineage>
</organism>
<dbReference type="PANTHER" id="PTHR11009">
    <property type="entry name" value="DER1-LIKE PROTEIN, DERLIN"/>
    <property type="match status" value="1"/>
</dbReference>
<gene>
    <name evidence="10" type="primary">LOC103523562</name>
</gene>
<evidence type="ECO:0000256" key="7">
    <source>
        <dbReference type="RuleBase" id="RU363059"/>
    </source>
</evidence>
<feature type="transmembrane region" description="Helical" evidence="7">
    <location>
        <begin position="98"/>
        <end position="122"/>
    </location>
</feature>
<dbReference type="CTD" id="33369"/>
<feature type="transmembrane region" description="Helical" evidence="7">
    <location>
        <begin position="68"/>
        <end position="86"/>
    </location>
</feature>
<dbReference type="PaxDb" id="121845-A0A1S3DSK7"/>
<comment type="function">
    <text evidence="7">May be involved in the degradation of misfolded endoplasmic reticulum (ER) luminal proteins.</text>
</comment>
<comment type="subcellular location">
    <subcellularLocation>
        <location evidence="1 7">Endoplasmic reticulum membrane</location>
        <topology evidence="1 7">Multi-pass membrane protein</topology>
    </subcellularLocation>
</comment>
<proteinExistence type="inferred from homology"/>
<dbReference type="InterPro" id="IPR035952">
    <property type="entry name" value="Rhomboid-like_sf"/>
</dbReference>
<evidence type="ECO:0000256" key="1">
    <source>
        <dbReference type="ARBA" id="ARBA00004477"/>
    </source>
</evidence>
<evidence type="ECO:0000256" key="2">
    <source>
        <dbReference type="ARBA" id="ARBA00008917"/>
    </source>
</evidence>
<keyword evidence="3 7" id="KW-0812">Transmembrane</keyword>
<dbReference type="Pfam" id="PF04511">
    <property type="entry name" value="DER1"/>
    <property type="match status" value="1"/>
</dbReference>
<evidence type="ECO:0000256" key="5">
    <source>
        <dbReference type="ARBA" id="ARBA00022989"/>
    </source>
</evidence>
<dbReference type="GeneID" id="103523562"/>
<feature type="transmembrane region" description="Helical" evidence="7">
    <location>
        <begin position="15"/>
        <end position="33"/>
    </location>
</feature>
<dbReference type="InterPro" id="IPR007599">
    <property type="entry name" value="DER1"/>
</dbReference>
<evidence type="ECO:0000313" key="9">
    <source>
        <dbReference type="Proteomes" id="UP000079169"/>
    </source>
</evidence>
<dbReference type="RefSeq" id="XP_008486821.1">
    <property type="nucleotide sequence ID" value="XM_008488599.3"/>
</dbReference>
<dbReference type="SUPFAM" id="SSF144091">
    <property type="entry name" value="Rhomboid-like"/>
    <property type="match status" value="1"/>
</dbReference>
<dbReference type="AlphaFoldDB" id="A0A1S3DSK7"/>
<accession>A0A1S3DSK7</accession>
<name>A0A1S3DSK7_DIACI</name>
<dbReference type="OrthoDB" id="19102at2759"/>
<dbReference type="OMA" id="LWRCVTS"/>
<sequence length="247" mass="28332">MSDLSDWFNSQPFFTRWWLALTIAFTIGGRFGLLRGSDLILIYDLFVNNFHIWRPITALFYYPLSPANGFHFLMNCYFLYSYSGLLEKGLFDGKPADYAFMLLFNWVCCVVIALLADIYFLMNPMVLSVMYVWCQLNKDANVTFMFRTQFKAMYLPWVLFACNLILFGGGVMELIGILIGHLYFFLTFKYPQEMGGPALLSTPAFMYKWFPNERTTVHGFGQVPRRPAEPTSAGGRSWGRGNVLGGS</sequence>
<evidence type="ECO:0000256" key="8">
    <source>
        <dbReference type="SAM" id="MobiDB-lite"/>
    </source>
</evidence>
<evidence type="ECO:0000313" key="10">
    <source>
        <dbReference type="RefSeq" id="XP_008486821.1"/>
    </source>
</evidence>
<comment type="similarity">
    <text evidence="2 7">Belongs to the derlin family.</text>
</comment>
<keyword evidence="9" id="KW-1185">Reference proteome</keyword>
<feature type="region of interest" description="Disordered" evidence="8">
    <location>
        <begin position="221"/>
        <end position="247"/>
    </location>
</feature>
<keyword evidence="6 7" id="KW-0472">Membrane</keyword>
<dbReference type="KEGG" id="dci:103523562"/>
<dbReference type="GO" id="GO:0006950">
    <property type="term" value="P:response to stress"/>
    <property type="evidence" value="ECO:0007669"/>
    <property type="project" value="UniProtKB-ARBA"/>
</dbReference>
<evidence type="ECO:0000256" key="6">
    <source>
        <dbReference type="ARBA" id="ARBA00023136"/>
    </source>
</evidence>
<evidence type="ECO:0000256" key="4">
    <source>
        <dbReference type="ARBA" id="ARBA00022824"/>
    </source>
</evidence>
<feature type="transmembrane region" description="Helical" evidence="7">
    <location>
        <begin position="154"/>
        <end position="186"/>
    </location>
</feature>
<keyword evidence="5 7" id="KW-1133">Transmembrane helix</keyword>
<reference evidence="10" key="1">
    <citation type="submission" date="2025-08" db="UniProtKB">
        <authorList>
            <consortium name="RefSeq"/>
        </authorList>
    </citation>
    <scope>IDENTIFICATION</scope>
</reference>
<feature type="compositionally biased region" description="Gly residues" evidence="8">
    <location>
        <begin position="236"/>
        <end position="247"/>
    </location>
</feature>